<evidence type="ECO:0000313" key="2">
    <source>
        <dbReference type="Proteomes" id="UP000024635"/>
    </source>
</evidence>
<gene>
    <name evidence="1" type="primary">Acey_s0972.g3255</name>
    <name evidence="1" type="ORF">Y032_0972g3255</name>
</gene>
<organism evidence="1 2">
    <name type="scientific">Ancylostoma ceylanicum</name>
    <dbReference type="NCBI Taxonomy" id="53326"/>
    <lineage>
        <taxon>Eukaryota</taxon>
        <taxon>Metazoa</taxon>
        <taxon>Ecdysozoa</taxon>
        <taxon>Nematoda</taxon>
        <taxon>Chromadorea</taxon>
        <taxon>Rhabditida</taxon>
        <taxon>Rhabditina</taxon>
        <taxon>Rhabditomorpha</taxon>
        <taxon>Strongyloidea</taxon>
        <taxon>Ancylostomatidae</taxon>
        <taxon>Ancylostomatinae</taxon>
        <taxon>Ancylostoma</taxon>
    </lineage>
</organism>
<keyword evidence="2" id="KW-1185">Reference proteome</keyword>
<dbReference type="AlphaFoldDB" id="A0A016W8A5"/>
<name>A0A016W8A5_9BILA</name>
<sequence length="123" mass="14147">MNGLLPNVGPPTALRDVMAMELLPLQTYCETDQICSGSEELAKYCRIHCNFWRGDTQWDNNFKYFVTGAIVGAIGMACMHTFREAMKFVLAVYHGGGRRWPSRLSPSPHFLRKDRRNALWRDH</sequence>
<proteinExistence type="predicted"/>
<reference evidence="2" key="1">
    <citation type="journal article" date="2015" name="Nat. Genet.">
        <title>The genome and transcriptome of the zoonotic hookworm Ancylostoma ceylanicum identify infection-specific gene families.</title>
        <authorList>
            <person name="Schwarz E.M."/>
            <person name="Hu Y."/>
            <person name="Antoshechkin I."/>
            <person name="Miller M.M."/>
            <person name="Sternberg P.W."/>
            <person name="Aroian R.V."/>
        </authorList>
    </citation>
    <scope>NUCLEOTIDE SEQUENCE</scope>
    <source>
        <strain evidence="2">HY135</strain>
    </source>
</reference>
<dbReference type="EMBL" id="JARK01000572">
    <property type="protein sequence ID" value="EYC35831.1"/>
    <property type="molecule type" value="Genomic_DNA"/>
</dbReference>
<accession>A0A016W8A5</accession>
<dbReference type="Proteomes" id="UP000024635">
    <property type="component" value="Unassembled WGS sequence"/>
</dbReference>
<evidence type="ECO:0000313" key="1">
    <source>
        <dbReference type="EMBL" id="EYC35831.1"/>
    </source>
</evidence>
<protein>
    <submittedName>
        <fullName evidence="1">Uncharacterized protein</fullName>
    </submittedName>
</protein>
<comment type="caution">
    <text evidence="1">The sequence shown here is derived from an EMBL/GenBank/DDBJ whole genome shotgun (WGS) entry which is preliminary data.</text>
</comment>